<sequence length="227" mass="25006">MRIDRGEKPVGYKIGFTNRTIWERYAVFAPIWGTVWDTTVDHADANGSGSLEVGSLAQPRLEPEVVFGMRATPPRSPTLEQLFDCVDWLAAGFEIVQSHCKDWKFSAAETVADSGLHGRLLVGPPTPVRDLVPTGEALDELLAGLGVRLRCGDRQVDEGVGRNVLDGPLHALLHFVQEMQELPDAPELKPGDIVTTGTWTDAWPVKSGEQWRSDFDAPLQGLRLTLR</sequence>
<dbReference type="InterPro" id="IPR036663">
    <property type="entry name" value="Fumarylacetoacetase_C_sf"/>
</dbReference>
<gene>
    <name evidence="3" type="ORF">QTH91_01520</name>
</gene>
<evidence type="ECO:0000256" key="1">
    <source>
        <dbReference type="ARBA" id="ARBA00023239"/>
    </source>
</evidence>
<keyword evidence="4" id="KW-1185">Reference proteome</keyword>
<dbReference type="RefSeq" id="WP_286658272.1">
    <property type="nucleotide sequence ID" value="NZ_JASZYV010000001.1"/>
</dbReference>
<dbReference type="Gene3D" id="3.90.850.10">
    <property type="entry name" value="Fumarylacetoacetase-like, C-terminal domain"/>
    <property type="match status" value="1"/>
</dbReference>
<evidence type="ECO:0000313" key="3">
    <source>
        <dbReference type="EMBL" id="MDM0043149.1"/>
    </source>
</evidence>
<dbReference type="EMBL" id="JASZYV010000001">
    <property type="protein sequence ID" value="MDM0043149.1"/>
    <property type="molecule type" value="Genomic_DNA"/>
</dbReference>
<feature type="domain" description="Fumarylacetoacetase-like C-terminal" evidence="2">
    <location>
        <begin position="58"/>
        <end position="210"/>
    </location>
</feature>
<proteinExistence type="predicted"/>
<accession>A0ABT7N5D0</accession>
<comment type="caution">
    <text evidence="3">The sequence shown here is derived from an EMBL/GenBank/DDBJ whole genome shotgun (WGS) entry which is preliminary data.</text>
</comment>
<evidence type="ECO:0000313" key="4">
    <source>
        <dbReference type="Proteomes" id="UP001174908"/>
    </source>
</evidence>
<dbReference type="SUPFAM" id="SSF56529">
    <property type="entry name" value="FAH"/>
    <property type="match status" value="1"/>
</dbReference>
<protein>
    <submittedName>
        <fullName evidence="3">Hydratase</fullName>
    </submittedName>
</protein>
<keyword evidence="1" id="KW-0456">Lyase</keyword>
<dbReference type="InterPro" id="IPR050772">
    <property type="entry name" value="Hydratase-Decarb/MhpD_sf"/>
</dbReference>
<dbReference type="Pfam" id="PF01557">
    <property type="entry name" value="FAA_hydrolase"/>
    <property type="match status" value="1"/>
</dbReference>
<dbReference type="PANTHER" id="PTHR30143">
    <property type="entry name" value="ACID HYDRATASE"/>
    <property type="match status" value="1"/>
</dbReference>
<dbReference type="InterPro" id="IPR011234">
    <property type="entry name" value="Fumarylacetoacetase-like_C"/>
</dbReference>
<dbReference type="Proteomes" id="UP001174908">
    <property type="component" value="Unassembled WGS sequence"/>
</dbReference>
<name>A0ABT7N5D0_9BURK</name>
<evidence type="ECO:0000259" key="2">
    <source>
        <dbReference type="Pfam" id="PF01557"/>
    </source>
</evidence>
<reference evidence="3" key="1">
    <citation type="submission" date="2023-06" db="EMBL/GenBank/DDBJ databases">
        <authorList>
            <person name="Jiang Y."/>
            <person name="Liu Q."/>
        </authorList>
    </citation>
    <scope>NUCLEOTIDE SEQUENCE</scope>
    <source>
        <strain evidence="3">CGMCC 1.12089</strain>
    </source>
</reference>
<organism evidence="3 4">
    <name type="scientific">Variovorax dokdonensis</name>
    <dbReference type="NCBI Taxonomy" id="344883"/>
    <lineage>
        <taxon>Bacteria</taxon>
        <taxon>Pseudomonadati</taxon>
        <taxon>Pseudomonadota</taxon>
        <taxon>Betaproteobacteria</taxon>
        <taxon>Burkholderiales</taxon>
        <taxon>Comamonadaceae</taxon>
        <taxon>Variovorax</taxon>
    </lineage>
</organism>
<dbReference type="PANTHER" id="PTHR30143:SF0">
    <property type="entry name" value="2-KETO-4-PENTENOATE HYDRATASE"/>
    <property type="match status" value="1"/>
</dbReference>